<dbReference type="Proteomes" id="UP000607653">
    <property type="component" value="Unassembled WGS sequence"/>
</dbReference>
<reference evidence="1 2" key="1">
    <citation type="journal article" date="2020" name="Mol. Biol. Evol.">
        <title>Distinct Expression and Methylation Patterns for Genes with Different Fates following a Single Whole-Genome Duplication in Flowering Plants.</title>
        <authorList>
            <person name="Shi T."/>
            <person name="Rahmani R.S."/>
            <person name="Gugger P.F."/>
            <person name="Wang M."/>
            <person name="Li H."/>
            <person name="Zhang Y."/>
            <person name="Li Z."/>
            <person name="Wang Q."/>
            <person name="Van de Peer Y."/>
            <person name="Marchal K."/>
            <person name="Chen J."/>
        </authorList>
    </citation>
    <scope>NUCLEOTIDE SEQUENCE [LARGE SCALE GENOMIC DNA]</scope>
    <source>
        <tissue evidence="1">Leaf</tissue>
    </source>
</reference>
<evidence type="ECO:0000313" key="2">
    <source>
        <dbReference type="Proteomes" id="UP000607653"/>
    </source>
</evidence>
<organism evidence="1 2">
    <name type="scientific">Nelumbo nucifera</name>
    <name type="common">Sacred lotus</name>
    <dbReference type="NCBI Taxonomy" id="4432"/>
    <lineage>
        <taxon>Eukaryota</taxon>
        <taxon>Viridiplantae</taxon>
        <taxon>Streptophyta</taxon>
        <taxon>Embryophyta</taxon>
        <taxon>Tracheophyta</taxon>
        <taxon>Spermatophyta</taxon>
        <taxon>Magnoliopsida</taxon>
        <taxon>Proteales</taxon>
        <taxon>Nelumbonaceae</taxon>
        <taxon>Nelumbo</taxon>
    </lineage>
</organism>
<keyword evidence="2" id="KW-1185">Reference proteome</keyword>
<name>A0A822ZVV5_NELNU</name>
<protein>
    <submittedName>
        <fullName evidence="1">Uncharacterized protein</fullName>
    </submittedName>
</protein>
<sequence>MAQEENEIGENKYNQYLHQLTKYKTYLDVL</sequence>
<dbReference type="EMBL" id="DUZY01000008">
    <property type="protein sequence ID" value="DAD47661.1"/>
    <property type="molecule type" value="Genomic_DNA"/>
</dbReference>
<accession>A0A822ZVV5</accession>
<gene>
    <name evidence="1" type="ORF">HUJ06_017598</name>
</gene>
<comment type="caution">
    <text evidence="1">The sequence shown here is derived from an EMBL/GenBank/DDBJ whole genome shotgun (WGS) entry which is preliminary data.</text>
</comment>
<dbReference type="AlphaFoldDB" id="A0A822ZVV5"/>
<proteinExistence type="predicted"/>
<evidence type="ECO:0000313" key="1">
    <source>
        <dbReference type="EMBL" id="DAD47661.1"/>
    </source>
</evidence>